<feature type="chain" id="PRO_5001667007" description="Lipoprotein" evidence="1">
    <location>
        <begin position="21"/>
        <end position="74"/>
    </location>
</feature>
<reference evidence="3 4" key="2">
    <citation type="submission" date="2014-03" db="EMBL/GenBank/DDBJ databases">
        <title>Draft Genome Sequences of Four Burkholderia Strains.</title>
        <authorList>
            <person name="Liu X.Y."/>
            <person name="Li C.X."/>
            <person name="Xu J.H."/>
        </authorList>
    </citation>
    <scope>NUCLEOTIDE SEQUENCE [LARGE SCALE GENOMIC DNA]</scope>
    <source>
        <strain evidence="3 4">R27</strain>
    </source>
</reference>
<evidence type="ECO:0000313" key="5">
    <source>
        <dbReference type="Proteomes" id="UP000597138"/>
    </source>
</evidence>
<dbReference type="Proteomes" id="UP000027439">
    <property type="component" value="Unassembled WGS sequence"/>
</dbReference>
<evidence type="ECO:0000313" key="2">
    <source>
        <dbReference type="EMBL" id="GGD63601.1"/>
    </source>
</evidence>
<organism evidence="3 4">
    <name type="scientific">Caballeronia grimmiae</name>
    <dbReference type="NCBI Taxonomy" id="1071679"/>
    <lineage>
        <taxon>Bacteria</taxon>
        <taxon>Pseudomonadati</taxon>
        <taxon>Pseudomonadota</taxon>
        <taxon>Betaproteobacteria</taxon>
        <taxon>Burkholderiales</taxon>
        <taxon>Burkholderiaceae</taxon>
        <taxon>Caballeronia</taxon>
    </lineage>
</organism>
<gene>
    <name evidence="3" type="ORF">BG57_03735</name>
    <name evidence="2" type="ORF">GCM10010985_17040</name>
</gene>
<dbReference type="RefSeq" id="WP_035964361.1">
    <property type="nucleotide sequence ID" value="NZ_BMEG01000002.1"/>
</dbReference>
<dbReference type="EMBL" id="BMEG01000002">
    <property type="protein sequence ID" value="GGD63601.1"/>
    <property type="molecule type" value="Genomic_DNA"/>
</dbReference>
<evidence type="ECO:0000313" key="4">
    <source>
        <dbReference type="Proteomes" id="UP000027439"/>
    </source>
</evidence>
<reference evidence="2" key="4">
    <citation type="submission" date="2024-05" db="EMBL/GenBank/DDBJ databases">
        <authorList>
            <person name="Sun Q."/>
            <person name="Zhou Y."/>
        </authorList>
    </citation>
    <scope>NUCLEOTIDE SEQUENCE</scope>
    <source>
        <strain evidence="2">CGMCC 1.11013</strain>
    </source>
</reference>
<evidence type="ECO:0008006" key="6">
    <source>
        <dbReference type="Google" id="ProtNLM"/>
    </source>
</evidence>
<evidence type="ECO:0000313" key="3">
    <source>
        <dbReference type="EMBL" id="KDR34706.1"/>
    </source>
</evidence>
<accession>A0A069PBP8</accession>
<keyword evidence="5" id="KW-1185">Reference proteome</keyword>
<feature type="signal peptide" evidence="1">
    <location>
        <begin position="1"/>
        <end position="20"/>
    </location>
</feature>
<dbReference type="PROSITE" id="PS51257">
    <property type="entry name" value="PROKAR_LIPOPROTEIN"/>
    <property type="match status" value="1"/>
</dbReference>
<reference evidence="5" key="3">
    <citation type="journal article" date="2019" name="Int. J. Syst. Evol. Microbiol.">
        <title>The Global Catalogue of Microorganisms (GCM) 10K type strain sequencing project: providing services to taxonomists for standard genome sequencing and annotation.</title>
        <authorList>
            <consortium name="The Broad Institute Genomics Platform"/>
            <consortium name="The Broad Institute Genome Sequencing Center for Infectious Disease"/>
            <person name="Wu L."/>
            <person name="Ma J."/>
        </authorList>
    </citation>
    <scope>NUCLEOTIDE SEQUENCE [LARGE SCALE GENOMIC DNA]</scope>
    <source>
        <strain evidence="5">CGMCC 1.11013</strain>
    </source>
</reference>
<comment type="caution">
    <text evidence="3">The sequence shown here is derived from an EMBL/GenBank/DDBJ whole genome shotgun (WGS) entry which is preliminary data.</text>
</comment>
<protein>
    <recommendedName>
        <fullName evidence="6">Lipoprotein</fullName>
    </recommendedName>
</protein>
<dbReference type="eggNOG" id="ENOG5032PEY">
    <property type="taxonomic scope" value="Bacteria"/>
</dbReference>
<sequence length="74" mass="7744">MSTRAMTICCALAIAGCATTAPTPQPPQTVTVTKVVDTACDWVKPITASKADTDETKRQILAHDLAVAKNCAAR</sequence>
<dbReference type="OrthoDB" id="8690302at2"/>
<keyword evidence="1" id="KW-0732">Signal</keyword>
<dbReference type="AlphaFoldDB" id="A0A069PBP8"/>
<proteinExistence type="predicted"/>
<dbReference type="Proteomes" id="UP000597138">
    <property type="component" value="Unassembled WGS sequence"/>
</dbReference>
<reference evidence="2" key="1">
    <citation type="journal article" date="2014" name="Int. J. Syst. Evol. Microbiol.">
        <title>Complete genome of a new Firmicutes species belonging to the dominant human colonic microbiota ('Ruminococcus bicirculans') reveals two chromosomes and a selective capacity to utilize plant glucans.</title>
        <authorList>
            <consortium name="NISC Comparative Sequencing Program"/>
            <person name="Wegmann U."/>
            <person name="Louis P."/>
            <person name="Goesmann A."/>
            <person name="Henrissat B."/>
            <person name="Duncan S.H."/>
            <person name="Flint H.J."/>
        </authorList>
    </citation>
    <scope>NUCLEOTIDE SEQUENCE</scope>
    <source>
        <strain evidence="2">CGMCC 1.11013</strain>
    </source>
</reference>
<name>A0A069PBP8_9BURK</name>
<dbReference type="STRING" id="1071679.BG57_03735"/>
<dbReference type="EMBL" id="JFHE01000011">
    <property type="protein sequence ID" value="KDR34706.1"/>
    <property type="molecule type" value="Genomic_DNA"/>
</dbReference>
<evidence type="ECO:0000256" key="1">
    <source>
        <dbReference type="SAM" id="SignalP"/>
    </source>
</evidence>